<feature type="transmembrane region" description="Helical" evidence="1">
    <location>
        <begin position="7"/>
        <end position="27"/>
    </location>
</feature>
<organism evidence="3 4">
    <name type="scientific">Flavobacterium haoranii</name>
    <dbReference type="NCBI Taxonomy" id="683124"/>
    <lineage>
        <taxon>Bacteria</taxon>
        <taxon>Pseudomonadati</taxon>
        <taxon>Bacteroidota</taxon>
        <taxon>Flavobacteriia</taxon>
        <taxon>Flavobacteriales</taxon>
        <taxon>Flavobacteriaceae</taxon>
        <taxon>Flavobacterium</taxon>
    </lineage>
</organism>
<sequence>MKLSRELKTAILVILAIALFIWGFNFLKGKNLFDTSKKLYAVYENVSGLVPAAPVTLNGLKIGRVNSIKINPDGKLLVQMQIDTDFPISKSSTAEIYDSGLVGGREIAIIPNFEDKLETESGDYLKSSNKLGLTDALAKEIVPIKDKIEKLLDNANALFANVNEVLDEQGKANLKNSLVEFNKTMTEFSGVSKNLNQLLAENKSKLDKTFTNLDKTTSNFVAISDSLAKADFGQTVKNLEKTLASVDKLLADMEQGNGTMGKLMKDEAMYNNFTQASKELELLLQDLRLHPTRYVNVSLFGKKEKPYKSPEVNENNEQIKK</sequence>
<dbReference type="RefSeq" id="WP_072783776.1">
    <property type="nucleotide sequence ID" value="NZ_CP045292.1"/>
</dbReference>
<dbReference type="InterPro" id="IPR003399">
    <property type="entry name" value="Mce/MlaD"/>
</dbReference>
<feature type="domain" description="Mce/MlaD" evidence="2">
    <location>
        <begin position="37"/>
        <end position="111"/>
    </location>
</feature>
<keyword evidence="4" id="KW-1185">Reference proteome</keyword>
<evidence type="ECO:0000256" key="1">
    <source>
        <dbReference type="SAM" id="Phobius"/>
    </source>
</evidence>
<keyword evidence="1" id="KW-0472">Membrane</keyword>
<dbReference type="Pfam" id="PF02470">
    <property type="entry name" value="MlaD"/>
    <property type="match status" value="1"/>
</dbReference>
<reference evidence="3 4" key="1">
    <citation type="submission" date="2016-11" db="EMBL/GenBank/DDBJ databases">
        <authorList>
            <person name="Jaros S."/>
            <person name="Januszkiewicz K."/>
            <person name="Wedrychowicz H."/>
        </authorList>
    </citation>
    <scope>NUCLEOTIDE SEQUENCE [LARGE SCALE GENOMIC DNA]</scope>
    <source>
        <strain evidence="3 4">DSM 22807</strain>
    </source>
</reference>
<dbReference type="PANTHER" id="PTHR33371:SF4">
    <property type="entry name" value="INTERMEMBRANE PHOSPHOLIPID TRANSPORT SYSTEM BINDING PROTEIN MLAD"/>
    <property type="match status" value="1"/>
</dbReference>
<dbReference type="OrthoDB" id="9769132at2"/>
<protein>
    <submittedName>
        <fullName evidence="3">Phospholipid/cholesterol/gamma-HCH transport system substrate-binding protein</fullName>
    </submittedName>
</protein>
<dbReference type="Proteomes" id="UP000184232">
    <property type="component" value="Unassembled WGS sequence"/>
</dbReference>
<keyword evidence="1" id="KW-0812">Transmembrane</keyword>
<proteinExistence type="predicted"/>
<dbReference type="AlphaFoldDB" id="A0A1M6HPQ8"/>
<evidence type="ECO:0000313" key="4">
    <source>
        <dbReference type="Proteomes" id="UP000184232"/>
    </source>
</evidence>
<dbReference type="InterPro" id="IPR052336">
    <property type="entry name" value="MlaD_Phospholipid_Transporter"/>
</dbReference>
<dbReference type="EMBL" id="FQZH01000002">
    <property type="protein sequence ID" value="SHJ24182.1"/>
    <property type="molecule type" value="Genomic_DNA"/>
</dbReference>
<dbReference type="PANTHER" id="PTHR33371">
    <property type="entry name" value="INTERMEMBRANE PHOSPHOLIPID TRANSPORT SYSTEM BINDING PROTEIN MLAD-RELATED"/>
    <property type="match status" value="1"/>
</dbReference>
<accession>A0A1M6HPQ8</accession>
<name>A0A1M6HPQ8_9FLAO</name>
<dbReference type="STRING" id="683124.SAMN05444337_1607"/>
<evidence type="ECO:0000313" key="3">
    <source>
        <dbReference type="EMBL" id="SHJ24182.1"/>
    </source>
</evidence>
<evidence type="ECO:0000259" key="2">
    <source>
        <dbReference type="Pfam" id="PF02470"/>
    </source>
</evidence>
<keyword evidence="1" id="KW-1133">Transmembrane helix</keyword>
<gene>
    <name evidence="3" type="ORF">SAMN05444337_1607</name>
</gene>